<feature type="non-terminal residue" evidence="1">
    <location>
        <position position="1"/>
    </location>
</feature>
<protein>
    <submittedName>
        <fullName evidence="1">MIP20616p</fullName>
    </submittedName>
</protein>
<proteinExistence type="evidence at transcript level"/>
<reference evidence="1" key="1">
    <citation type="submission" date="2010-04" db="EMBL/GenBank/DDBJ databases">
        <authorList>
            <person name="Carlson J."/>
            <person name="Booth B."/>
            <person name="Frise E."/>
            <person name="Sandler J."/>
            <person name="Wan K."/>
            <person name="Yu C."/>
            <person name="Celniker S."/>
        </authorList>
    </citation>
    <scope>NUCLEOTIDE SEQUENCE</scope>
</reference>
<organism evidence="1">
    <name type="scientific">Drosophila melanogaster</name>
    <name type="common">Fruit fly</name>
    <dbReference type="NCBI Taxonomy" id="7227"/>
    <lineage>
        <taxon>Eukaryota</taxon>
        <taxon>Metazoa</taxon>
        <taxon>Ecdysozoa</taxon>
        <taxon>Arthropoda</taxon>
        <taxon>Hexapoda</taxon>
        <taxon>Insecta</taxon>
        <taxon>Pterygota</taxon>
        <taxon>Neoptera</taxon>
        <taxon>Endopterygota</taxon>
        <taxon>Diptera</taxon>
        <taxon>Brachycera</taxon>
        <taxon>Muscomorpha</taxon>
        <taxon>Ephydroidea</taxon>
        <taxon>Drosophilidae</taxon>
        <taxon>Drosophila</taxon>
        <taxon>Sophophora</taxon>
    </lineage>
</organism>
<dbReference type="EMBL" id="BT124759">
    <property type="protein sequence ID" value="ADF28800.1"/>
    <property type="molecule type" value="mRNA"/>
</dbReference>
<name>D5AEM2_DROME</name>
<sequence length="91" mass="10672">HSRPASTVLSTFCWPSARWKGLRWLRVALRPRQDLSTILWMDWSRRTLDIEQTVFSQRLMELLTNPIRWPSVPPKMVNLLAVAKCLIDPIC</sequence>
<dbReference type="AlphaFoldDB" id="D5AEM2"/>
<evidence type="ECO:0000313" key="1">
    <source>
        <dbReference type="EMBL" id="ADF28800.1"/>
    </source>
</evidence>
<accession>D5AEM2</accession>